<dbReference type="InterPro" id="IPR040079">
    <property type="entry name" value="Glutathione_S-Trfase"/>
</dbReference>
<dbReference type="PANTHER" id="PTHR43969:SF9">
    <property type="entry name" value="GLUTATHIONE S TRANSFERASE D10, ISOFORM A-RELATED"/>
    <property type="match status" value="1"/>
</dbReference>
<dbReference type="EMBL" id="JAPTSV010000007">
    <property type="protein sequence ID" value="KAJ1526399.1"/>
    <property type="molecule type" value="Genomic_DNA"/>
</dbReference>
<dbReference type="PANTHER" id="PTHR43969">
    <property type="entry name" value="GLUTATHIONE S TRANSFERASE D10, ISOFORM A-RELATED"/>
    <property type="match status" value="1"/>
</dbReference>
<feature type="domain" description="GST N-terminal" evidence="1">
    <location>
        <begin position="1"/>
        <end position="82"/>
    </location>
</feature>
<dbReference type="Gene3D" id="3.40.30.10">
    <property type="entry name" value="Glutaredoxin"/>
    <property type="match status" value="1"/>
</dbReference>
<dbReference type="CDD" id="cd03045">
    <property type="entry name" value="GST_N_Delta_Epsilon"/>
    <property type="match status" value="1"/>
</dbReference>
<dbReference type="InterPro" id="IPR004045">
    <property type="entry name" value="Glutathione_S-Trfase_N"/>
</dbReference>
<evidence type="ECO:0000313" key="2">
    <source>
        <dbReference type="EMBL" id="KAJ1526399.1"/>
    </source>
</evidence>
<dbReference type="SUPFAM" id="SSF52833">
    <property type="entry name" value="Thioredoxin-like"/>
    <property type="match status" value="1"/>
</dbReference>
<dbReference type="GO" id="GO:0004364">
    <property type="term" value="F:glutathione transferase activity"/>
    <property type="evidence" value="ECO:0007669"/>
    <property type="project" value="TreeGrafter"/>
</dbReference>
<dbReference type="Gene3D" id="1.20.1050.10">
    <property type="match status" value="1"/>
</dbReference>
<dbReference type="AlphaFoldDB" id="A0AAV7XP50"/>
<dbReference type="InterPro" id="IPR036249">
    <property type="entry name" value="Thioredoxin-like_sf"/>
</dbReference>
<dbReference type="FunFam" id="3.40.30.10:FF:000034">
    <property type="entry name" value="glutathione S-transferase 1"/>
    <property type="match status" value="1"/>
</dbReference>
<sequence length="117" mass="13307">MVLTLYGLDLSPPTRAVRLVCAALGLDYEYKLVNLLAGEHKKPEFLKINPHHTVPTIQDDGFALWDSHAIAVYLALKSGNDTWYPSDARTRAIVHQRLHFDDSMLFTRLKDLLVSLY</sequence>
<dbReference type="PROSITE" id="PS50404">
    <property type="entry name" value="GST_NTER"/>
    <property type="match status" value="1"/>
</dbReference>
<dbReference type="GO" id="GO:0006749">
    <property type="term" value="P:glutathione metabolic process"/>
    <property type="evidence" value="ECO:0007669"/>
    <property type="project" value="TreeGrafter"/>
</dbReference>
<evidence type="ECO:0000259" key="1">
    <source>
        <dbReference type="PROSITE" id="PS50404"/>
    </source>
</evidence>
<evidence type="ECO:0000313" key="3">
    <source>
        <dbReference type="Proteomes" id="UP001075354"/>
    </source>
</evidence>
<dbReference type="SFLD" id="SFLDS00019">
    <property type="entry name" value="Glutathione_Transferase_(cytos"/>
    <property type="match status" value="1"/>
</dbReference>
<dbReference type="Pfam" id="PF02798">
    <property type="entry name" value="GST_N"/>
    <property type="match status" value="1"/>
</dbReference>
<organism evidence="2 3">
    <name type="scientific">Megalurothrips usitatus</name>
    <name type="common">bean blossom thrips</name>
    <dbReference type="NCBI Taxonomy" id="439358"/>
    <lineage>
        <taxon>Eukaryota</taxon>
        <taxon>Metazoa</taxon>
        <taxon>Ecdysozoa</taxon>
        <taxon>Arthropoda</taxon>
        <taxon>Hexapoda</taxon>
        <taxon>Insecta</taxon>
        <taxon>Pterygota</taxon>
        <taxon>Neoptera</taxon>
        <taxon>Paraneoptera</taxon>
        <taxon>Thysanoptera</taxon>
        <taxon>Terebrantia</taxon>
        <taxon>Thripoidea</taxon>
        <taxon>Thripidae</taxon>
        <taxon>Megalurothrips</taxon>
    </lineage>
</organism>
<keyword evidence="3" id="KW-1185">Reference proteome</keyword>
<comment type="caution">
    <text evidence="2">The sequence shown here is derived from an EMBL/GenBank/DDBJ whole genome shotgun (WGS) entry which is preliminary data.</text>
</comment>
<dbReference type="Proteomes" id="UP001075354">
    <property type="component" value="Chromosome 7"/>
</dbReference>
<dbReference type="SFLD" id="SFLDG00358">
    <property type="entry name" value="Main_(cytGST)"/>
    <property type="match status" value="1"/>
</dbReference>
<name>A0AAV7XP50_9NEOP</name>
<proteinExistence type="predicted"/>
<reference evidence="2" key="1">
    <citation type="submission" date="2022-12" db="EMBL/GenBank/DDBJ databases">
        <title>Chromosome-level genome assembly of the bean flower thrips Megalurothrips usitatus.</title>
        <authorList>
            <person name="Ma L."/>
            <person name="Liu Q."/>
            <person name="Li H."/>
            <person name="Cai W."/>
        </authorList>
    </citation>
    <scope>NUCLEOTIDE SEQUENCE</scope>
    <source>
        <strain evidence="2">Cailab_2022a</strain>
    </source>
</reference>
<accession>A0AAV7XP50</accession>
<gene>
    <name evidence="2" type="ORF">ONE63_009537</name>
</gene>
<protein>
    <recommendedName>
        <fullName evidence="1">GST N-terminal domain-containing protein</fullName>
    </recommendedName>
</protein>